<keyword evidence="2" id="KW-1133">Transmembrane helix</keyword>
<dbReference type="AlphaFoldDB" id="A0A4Y8INE8"/>
<gene>
    <name evidence="3" type="ORF">E3U55_06380</name>
</gene>
<keyword evidence="4" id="KW-1185">Reference proteome</keyword>
<comment type="caution">
    <text evidence="3">The sequence shown here is derived from an EMBL/GenBank/DDBJ whole genome shotgun (WGS) entry which is preliminary data.</text>
</comment>
<feature type="transmembrane region" description="Helical" evidence="2">
    <location>
        <begin position="34"/>
        <end position="52"/>
    </location>
</feature>
<organism evidence="3 4">
    <name type="scientific">Filobacillus milosensis</name>
    <dbReference type="NCBI Taxonomy" id="94137"/>
    <lineage>
        <taxon>Bacteria</taxon>
        <taxon>Bacillati</taxon>
        <taxon>Bacillota</taxon>
        <taxon>Bacilli</taxon>
        <taxon>Bacillales</taxon>
        <taxon>Bacillaceae</taxon>
        <taxon>Filobacillus</taxon>
    </lineage>
</organism>
<protein>
    <submittedName>
        <fullName evidence="3">Uncharacterized protein</fullName>
    </submittedName>
</protein>
<dbReference type="OrthoDB" id="2972640at2"/>
<evidence type="ECO:0000256" key="1">
    <source>
        <dbReference type="SAM" id="Coils"/>
    </source>
</evidence>
<name>A0A4Y8INE8_9BACI</name>
<evidence type="ECO:0000256" key="2">
    <source>
        <dbReference type="SAM" id="Phobius"/>
    </source>
</evidence>
<keyword evidence="2" id="KW-0812">Transmembrane</keyword>
<sequence>MNNVYKYTSVVGVVSTITLIFGAFAVLANGFNGGIPIVIVGLLLMFISYSIYKIAANLEKQNIYFKNRIADLEKQIDQLKKSQ</sequence>
<evidence type="ECO:0000313" key="3">
    <source>
        <dbReference type="EMBL" id="TFB22861.1"/>
    </source>
</evidence>
<keyword evidence="2" id="KW-0472">Membrane</keyword>
<evidence type="ECO:0000313" key="4">
    <source>
        <dbReference type="Proteomes" id="UP000297975"/>
    </source>
</evidence>
<dbReference type="Proteomes" id="UP000297975">
    <property type="component" value="Unassembled WGS sequence"/>
</dbReference>
<accession>A0A4Y8INE8</accession>
<dbReference type="RefSeq" id="WP_134339593.1">
    <property type="nucleotide sequence ID" value="NZ_SOPW01000005.1"/>
</dbReference>
<keyword evidence="1" id="KW-0175">Coiled coil</keyword>
<dbReference type="EMBL" id="SOPW01000005">
    <property type="protein sequence ID" value="TFB22861.1"/>
    <property type="molecule type" value="Genomic_DNA"/>
</dbReference>
<feature type="transmembrane region" description="Helical" evidence="2">
    <location>
        <begin position="7"/>
        <end position="28"/>
    </location>
</feature>
<proteinExistence type="predicted"/>
<reference evidence="3 4" key="1">
    <citation type="submission" date="2019-03" db="EMBL/GenBank/DDBJ databases">
        <authorList>
            <person name="He R.-H."/>
        </authorList>
    </citation>
    <scope>NUCLEOTIDE SEQUENCE [LARGE SCALE GENOMIC DNA]</scope>
    <source>
        <strain evidence="4">SH 714</strain>
    </source>
</reference>
<feature type="coiled-coil region" evidence="1">
    <location>
        <begin position="55"/>
        <end position="82"/>
    </location>
</feature>